<evidence type="ECO:0000313" key="5">
    <source>
        <dbReference type="EnsemblPlants" id="MELO3C023497.2.1"/>
    </source>
</evidence>
<dbReference type="InterPro" id="IPR016140">
    <property type="entry name" value="Bifunc_inhib/LTP/seed_store"/>
</dbReference>
<comment type="similarity">
    <text evidence="1 3">Belongs to the plant LTP family.</text>
</comment>
<dbReference type="InterPro" id="IPR000528">
    <property type="entry name" value="Plant_nsLTP"/>
</dbReference>
<evidence type="ECO:0000256" key="2">
    <source>
        <dbReference type="ARBA" id="ARBA00023157"/>
    </source>
</evidence>
<sequence>FSCTSKLISLIKLITTLNFELKFKPTLHKVFQKHISHTARAMATIPKLGAILLFVFLLLGVSKATISCSDVTKDLMPCVSYLVSGSGKPPSACCDGAKALSSAATSGADKKAACQCIKSAASNVNYNAKLAQDLPSNCGITLPFSISAGIDCSKIN</sequence>
<dbReference type="SMART" id="SM00499">
    <property type="entry name" value="AAI"/>
    <property type="match status" value="1"/>
</dbReference>
<evidence type="ECO:0000259" key="4">
    <source>
        <dbReference type="SMART" id="SM00499"/>
    </source>
</evidence>
<proteinExistence type="inferred from homology"/>
<name>A0A9I9DTV3_CUCME</name>
<evidence type="ECO:0000256" key="3">
    <source>
        <dbReference type="RuleBase" id="RU000628"/>
    </source>
</evidence>
<dbReference type="Gramene" id="MELO3C023497.2.1">
    <property type="protein sequence ID" value="MELO3C023497.2.1"/>
    <property type="gene ID" value="MELO3C023497.2"/>
</dbReference>
<dbReference type="PRINTS" id="PR00382">
    <property type="entry name" value="LIPIDTRNSFER"/>
</dbReference>
<dbReference type="EnsemblPlants" id="MELO3C023497.2.1">
    <property type="protein sequence ID" value="MELO3C023497.2.1"/>
    <property type="gene ID" value="MELO3C023497.2"/>
</dbReference>
<dbReference type="InterPro" id="IPR036312">
    <property type="entry name" value="Bifun_inhib/LTP/seed_sf"/>
</dbReference>
<feature type="domain" description="Bifunctional inhibitor/plant lipid transfer protein/seed storage helical" evidence="4">
    <location>
        <begin position="68"/>
        <end position="152"/>
    </location>
</feature>
<accession>A0A9I9DTV3</accession>
<organism evidence="5">
    <name type="scientific">Cucumis melo</name>
    <name type="common">Muskmelon</name>
    <dbReference type="NCBI Taxonomy" id="3656"/>
    <lineage>
        <taxon>Eukaryota</taxon>
        <taxon>Viridiplantae</taxon>
        <taxon>Streptophyta</taxon>
        <taxon>Embryophyta</taxon>
        <taxon>Tracheophyta</taxon>
        <taxon>Spermatophyta</taxon>
        <taxon>Magnoliopsida</taxon>
        <taxon>eudicotyledons</taxon>
        <taxon>Gunneridae</taxon>
        <taxon>Pentapetalae</taxon>
        <taxon>rosids</taxon>
        <taxon>fabids</taxon>
        <taxon>Cucurbitales</taxon>
        <taxon>Cucurbitaceae</taxon>
        <taxon>Benincaseae</taxon>
        <taxon>Cucumis</taxon>
    </lineage>
</organism>
<dbReference type="GO" id="GO:0006869">
    <property type="term" value="P:lipid transport"/>
    <property type="evidence" value="ECO:0007669"/>
    <property type="project" value="InterPro"/>
</dbReference>
<keyword evidence="3" id="KW-0813">Transport</keyword>
<dbReference type="CDD" id="cd01960">
    <property type="entry name" value="nsLTP1"/>
    <property type="match status" value="1"/>
</dbReference>
<evidence type="ECO:0000256" key="1">
    <source>
        <dbReference type="ARBA" id="ARBA00009748"/>
    </source>
</evidence>
<keyword evidence="2" id="KW-1015">Disulfide bond</keyword>
<dbReference type="AlphaFoldDB" id="A0A9I9DTV3"/>
<dbReference type="PROSITE" id="PS00597">
    <property type="entry name" value="PLANT_LTP"/>
    <property type="match status" value="1"/>
</dbReference>
<comment type="function">
    <text evidence="3">Plant non-specific lipid-transfer proteins transfer phospholipids as well as galactolipids across membranes. May play a role in wax or cutin deposition in the cell walls of expanding epidermal cells and certain secretory tissues.</text>
</comment>
<dbReference type="Gene3D" id="1.10.110.10">
    <property type="entry name" value="Plant lipid-transfer and hydrophobic proteins"/>
    <property type="match status" value="1"/>
</dbReference>
<dbReference type="PANTHER" id="PTHR33076">
    <property type="entry name" value="NON-SPECIFIC LIPID-TRANSFER PROTEIN 2-RELATED"/>
    <property type="match status" value="1"/>
</dbReference>
<dbReference type="SUPFAM" id="SSF47699">
    <property type="entry name" value="Bifunctional inhibitor/lipid-transfer protein/seed storage 2S albumin"/>
    <property type="match status" value="1"/>
</dbReference>
<keyword evidence="3" id="KW-0446">Lipid-binding</keyword>
<dbReference type="GO" id="GO:0008289">
    <property type="term" value="F:lipid binding"/>
    <property type="evidence" value="ECO:0007669"/>
    <property type="project" value="UniProtKB-KW"/>
</dbReference>
<reference evidence="5" key="1">
    <citation type="submission" date="2023-03" db="UniProtKB">
        <authorList>
            <consortium name="EnsemblPlants"/>
        </authorList>
    </citation>
    <scope>IDENTIFICATION</scope>
</reference>
<dbReference type="Pfam" id="PF00234">
    <property type="entry name" value="Tryp_alpha_amyl"/>
    <property type="match status" value="1"/>
</dbReference>
<protein>
    <recommendedName>
        <fullName evidence="3">Non-specific lipid-transfer protein</fullName>
    </recommendedName>
</protein>